<organism evidence="2 3">
    <name type="scientific">Candidatus Roizmanbacteria bacterium RIFCSPHIGHO2_01_FULL_39_8</name>
    <dbReference type="NCBI Taxonomy" id="1802033"/>
    <lineage>
        <taxon>Bacteria</taxon>
        <taxon>Candidatus Roizmaniibacteriota</taxon>
    </lineage>
</organism>
<comment type="caution">
    <text evidence="2">The sequence shown here is derived from an EMBL/GenBank/DDBJ whole genome shotgun (WGS) entry which is preliminary data.</text>
</comment>
<dbReference type="EMBL" id="MFZI01000067">
    <property type="protein sequence ID" value="OGK18697.1"/>
    <property type="molecule type" value="Genomic_DNA"/>
</dbReference>
<protein>
    <submittedName>
        <fullName evidence="2">Uncharacterized protein</fullName>
    </submittedName>
</protein>
<name>A0A1F7GIC5_9BACT</name>
<evidence type="ECO:0000256" key="1">
    <source>
        <dbReference type="SAM" id="SignalP"/>
    </source>
</evidence>
<accession>A0A1F7GIC5</accession>
<keyword evidence="1" id="KW-0732">Signal</keyword>
<sequence length="206" mass="22320">MTVGIALLIAWFAFANTTLAAPPSCNWPPLDPQSWQKCLDDVASEAAQKAVAAYIAANAPAGTLPPPTAPVTGTLTYDRTNNKTLAQNQSSYIADYINQMIFAKGASALETDVIAAIQKTQVEAQTVGAEVHQGKRLELPSDRAWLVWCSNRNECTTRPSDVSDVLGSTINTQGRIYIQVVFDVNVVPRTLKVWESTGDLWAVALW</sequence>
<evidence type="ECO:0000313" key="2">
    <source>
        <dbReference type="EMBL" id="OGK18697.1"/>
    </source>
</evidence>
<gene>
    <name evidence="2" type="ORF">A2866_00550</name>
</gene>
<reference evidence="2 3" key="1">
    <citation type="journal article" date="2016" name="Nat. Commun.">
        <title>Thousands of microbial genomes shed light on interconnected biogeochemical processes in an aquifer system.</title>
        <authorList>
            <person name="Anantharaman K."/>
            <person name="Brown C.T."/>
            <person name="Hug L.A."/>
            <person name="Sharon I."/>
            <person name="Castelle C.J."/>
            <person name="Probst A.J."/>
            <person name="Thomas B.C."/>
            <person name="Singh A."/>
            <person name="Wilkins M.J."/>
            <person name="Karaoz U."/>
            <person name="Brodie E.L."/>
            <person name="Williams K.H."/>
            <person name="Hubbard S.S."/>
            <person name="Banfield J.F."/>
        </authorList>
    </citation>
    <scope>NUCLEOTIDE SEQUENCE [LARGE SCALE GENOMIC DNA]</scope>
</reference>
<dbReference type="Proteomes" id="UP000177026">
    <property type="component" value="Unassembled WGS sequence"/>
</dbReference>
<evidence type="ECO:0000313" key="3">
    <source>
        <dbReference type="Proteomes" id="UP000177026"/>
    </source>
</evidence>
<dbReference type="AlphaFoldDB" id="A0A1F7GIC5"/>
<proteinExistence type="predicted"/>
<feature type="chain" id="PRO_5009529179" evidence="1">
    <location>
        <begin position="21"/>
        <end position="206"/>
    </location>
</feature>
<feature type="signal peptide" evidence="1">
    <location>
        <begin position="1"/>
        <end position="20"/>
    </location>
</feature>